<dbReference type="RefSeq" id="WP_071563519.1">
    <property type="nucleotide sequence ID" value="NZ_CAESAQ020000020.1"/>
</dbReference>
<dbReference type="AlphaFoldDB" id="A0A1J5TX93"/>
<dbReference type="Proteomes" id="UP000643672">
    <property type="component" value="Unassembled WGS sequence"/>
</dbReference>
<dbReference type="Proteomes" id="UP000182798">
    <property type="component" value="Unassembled WGS sequence"/>
</dbReference>
<keyword evidence="4" id="KW-1185">Reference proteome</keyword>
<organism evidence="2 3">
    <name type="scientific">Bathymodiolus thermophilus thioautotrophic gill symbiont</name>
    <dbReference type="NCBI Taxonomy" id="2360"/>
    <lineage>
        <taxon>Bacteria</taxon>
        <taxon>Pseudomonadati</taxon>
        <taxon>Pseudomonadota</taxon>
        <taxon>Gammaproteobacteria</taxon>
        <taxon>sulfur-oxidizing symbionts</taxon>
    </lineage>
</organism>
<comment type="caution">
    <text evidence="2">The sequence shown here is derived from an EMBL/GenBank/DDBJ whole genome shotgun (WGS) entry which is preliminary data.</text>
</comment>
<reference evidence="2" key="2">
    <citation type="journal article" date="2017" name="Stand. Genomic Sci.">
        <title>Genome sequence of the sulfur-oxidizing Bathymodiolus thermophilus gill endosymbiont.</title>
        <authorList>
            <person name="Ponnudurai R."/>
            <person name="Sayavedra L."/>
            <person name="Kleiner M."/>
            <person name="Heiden S.E."/>
            <person name="Thurmer A."/>
            <person name="Felbeck H."/>
            <person name="Schluter R."/>
            <person name="Sievert S.M."/>
            <person name="Daniel R."/>
            <person name="Schweder T."/>
            <person name="Markert S."/>
        </authorList>
    </citation>
    <scope>NUCLEOTIDE SEQUENCE</scope>
    <source>
        <strain evidence="2">BAT/CrabSpa'14</strain>
    </source>
</reference>
<proteinExistence type="predicted"/>
<reference evidence="1 4" key="3">
    <citation type="submission" date="2020-05" db="EMBL/GenBank/DDBJ databases">
        <authorList>
            <person name="Petersen J."/>
            <person name="Sayavedra L."/>
        </authorList>
    </citation>
    <scope>NUCLEOTIDE SEQUENCE [LARGE SCALE GENOMIC DNA]</scope>
    <source>
        <strain evidence="1">B thermophilus SOXS</strain>
    </source>
</reference>
<gene>
    <name evidence="2" type="ORF">BGC33_06495</name>
    <name evidence="1" type="ORF">THERMOS_288</name>
</gene>
<evidence type="ECO:0000313" key="3">
    <source>
        <dbReference type="Proteomes" id="UP000182798"/>
    </source>
</evidence>
<dbReference type="EMBL" id="MIQH01000331">
    <property type="protein sequence ID" value="OIR25424.1"/>
    <property type="molecule type" value="Genomic_DNA"/>
</dbReference>
<name>A0A1J5TX93_9GAMM</name>
<accession>A0A1J5TX93</accession>
<evidence type="ECO:0000313" key="1">
    <source>
        <dbReference type="EMBL" id="CAB5495423.1"/>
    </source>
</evidence>
<dbReference type="EMBL" id="CAESAQ020000020">
    <property type="protein sequence ID" value="CAB5495423.1"/>
    <property type="molecule type" value="Genomic_DNA"/>
</dbReference>
<protein>
    <submittedName>
        <fullName evidence="2">Uncharacterized protein</fullName>
    </submittedName>
</protein>
<reference evidence="3" key="1">
    <citation type="submission" date="2016-09" db="EMBL/GenBank/DDBJ databases">
        <title>Genome Sequence of Bathymodiolus thermophilus sulfur-oxidizing gill endosymbiont.</title>
        <authorList>
            <person name="Ponnudurai R."/>
            <person name="Kleiner M."/>
            <person name="Sayavedra L."/>
            <person name="Thuermer A."/>
            <person name="Felbeck H."/>
            <person name="Schlueter R."/>
            <person name="Schweder T."/>
            <person name="Markert S."/>
        </authorList>
    </citation>
    <scope>NUCLEOTIDE SEQUENCE [LARGE SCALE GENOMIC DNA]</scope>
    <source>
        <strain evidence="3">BAT/CrabSpa'14</strain>
    </source>
</reference>
<evidence type="ECO:0000313" key="4">
    <source>
        <dbReference type="Proteomes" id="UP000643672"/>
    </source>
</evidence>
<evidence type="ECO:0000313" key="2">
    <source>
        <dbReference type="EMBL" id="OIR25424.1"/>
    </source>
</evidence>
<sequence>MARQEKYKFNGLIRKLKALDFYTGIAQYNAVSRIGSFEGACLYDLAVNAKTAKNNTLATSIQNGDNSDDQQAINAEVPWNMLTVSLK</sequence>